<evidence type="ECO:0000256" key="9">
    <source>
        <dbReference type="ARBA" id="ARBA00049401"/>
    </source>
</evidence>
<evidence type="ECO:0000256" key="8">
    <source>
        <dbReference type="ARBA" id="ARBA00031155"/>
    </source>
</evidence>
<accession>M2WCZ4</accession>
<comment type="cofactor">
    <cofactor evidence="1">
        <name>FMN</name>
        <dbReference type="ChEBI" id="CHEBI:58210"/>
    </cofactor>
</comment>
<dbReference type="PANTHER" id="PTHR42747:SF3">
    <property type="entry name" value="NITRONATE MONOOXYGENASE-RELATED"/>
    <property type="match status" value="1"/>
</dbReference>
<evidence type="ECO:0000256" key="5">
    <source>
        <dbReference type="ARBA" id="ARBA00022643"/>
    </source>
</evidence>
<gene>
    <name evidence="10" type="ORF">C884_00505</name>
</gene>
<name>M2WCZ4_9MICC</name>
<dbReference type="EMBL" id="ANHZ02000015">
    <property type="protein sequence ID" value="EME36337.1"/>
    <property type="molecule type" value="Genomic_DNA"/>
</dbReference>
<organism evidence="10 11">
    <name type="scientific">Kocuria palustris PEL</name>
    <dbReference type="NCBI Taxonomy" id="1236550"/>
    <lineage>
        <taxon>Bacteria</taxon>
        <taxon>Bacillati</taxon>
        <taxon>Actinomycetota</taxon>
        <taxon>Actinomycetes</taxon>
        <taxon>Micrococcales</taxon>
        <taxon>Micrococcaceae</taxon>
        <taxon>Kocuria</taxon>
    </lineage>
</organism>
<keyword evidence="7" id="KW-0503">Monooxygenase</keyword>
<reference evidence="10 11" key="1">
    <citation type="journal article" date="2014" name="Genome Announc.">
        <title>Draft Genome Sequence of Kocuria palustris PEL.</title>
        <authorList>
            <person name="Sharma G."/>
            <person name="Khatri I."/>
            <person name="Subramanian S."/>
        </authorList>
    </citation>
    <scope>NUCLEOTIDE SEQUENCE [LARGE SCALE GENOMIC DNA]</scope>
    <source>
        <strain evidence="10 11">PEL</strain>
    </source>
</reference>
<dbReference type="InterPro" id="IPR004136">
    <property type="entry name" value="NMO"/>
</dbReference>
<evidence type="ECO:0000256" key="4">
    <source>
        <dbReference type="ARBA" id="ARBA00022630"/>
    </source>
</evidence>
<dbReference type="Gene3D" id="3.20.20.70">
    <property type="entry name" value="Aldolase class I"/>
    <property type="match status" value="1"/>
</dbReference>
<evidence type="ECO:0000256" key="1">
    <source>
        <dbReference type="ARBA" id="ARBA00001917"/>
    </source>
</evidence>
<protein>
    <recommendedName>
        <fullName evidence="8">Propionate 3-nitronate monooxygenase</fullName>
    </recommendedName>
</protein>
<dbReference type="Pfam" id="PF03060">
    <property type="entry name" value="NMO"/>
    <property type="match status" value="1"/>
</dbReference>
<dbReference type="GO" id="GO:0018580">
    <property type="term" value="F:nitronate monooxygenase activity"/>
    <property type="evidence" value="ECO:0007669"/>
    <property type="project" value="InterPro"/>
</dbReference>
<comment type="caution">
    <text evidence="10">The sequence shown here is derived from an EMBL/GenBank/DDBJ whole genome shotgun (WGS) entry which is preliminary data.</text>
</comment>
<dbReference type="SUPFAM" id="SSF51412">
    <property type="entry name" value="Inosine monophosphate dehydrogenase (IMPDH)"/>
    <property type="match status" value="1"/>
</dbReference>
<evidence type="ECO:0000256" key="3">
    <source>
        <dbReference type="ARBA" id="ARBA00022575"/>
    </source>
</evidence>
<dbReference type="STRING" id="71999.KPaMU14_03380"/>
<evidence type="ECO:0000313" key="10">
    <source>
        <dbReference type="EMBL" id="EME36337.1"/>
    </source>
</evidence>
<dbReference type="AlphaFoldDB" id="M2WCZ4"/>
<evidence type="ECO:0000256" key="7">
    <source>
        <dbReference type="ARBA" id="ARBA00023033"/>
    </source>
</evidence>
<keyword evidence="4" id="KW-0285">Flavoprotein</keyword>
<dbReference type="PANTHER" id="PTHR42747">
    <property type="entry name" value="NITRONATE MONOOXYGENASE-RELATED"/>
    <property type="match status" value="1"/>
</dbReference>
<evidence type="ECO:0000256" key="6">
    <source>
        <dbReference type="ARBA" id="ARBA00023002"/>
    </source>
</evidence>
<sequence length="366" mass="37538">MSMDAPAARPFALDALEVPLIAAPMAGGPSSPELAVAVARAGGLGMLAAGYQSAEALAEQIAAVRSGLRDVERLFGVNVFVAESSPTDTQQLADFRSRWVQAVAALDAEMGEQAAARPLPDYSDDGWDQKIALLVEDPVPVVSFTFGLPPAATIRALQDAGTTVLLSVSSSEEAVEAAAFGPDALVLQGPDAGGHRFTLAQDTAPGTTPLPELLEQTLAALASSHPQLPVIAAGGISFRADAARLLETGAHAVQVGTLFLAAEEAGTGAVHREAVLAAAGDPSSAQTVVTRAFSGRPARALSTPFTEAMAEHEIAGYPQVNSLTSPIRKAAAAAGKRELVHLWAGTGFPACRARPAAEIVESFRGL</sequence>
<proteinExistence type="inferred from homology"/>
<evidence type="ECO:0000313" key="11">
    <source>
        <dbReference type="Proteomes" id="UP000009877"/>
    </source>
</evidence>
<comment type="catalytic activity">
    <reaction evidence="9">
        <text>3 propionate 3-nitronate + 3 O2 + H2O = 3 3-oxopropanoate + 2 nitrate + nitrite + H2O2 + 3 H(+)</text>
        <dbReference type="Rhea" id="RHEA:57332"/>
        <dbReference type="ChEBI" id="CHEBI:15377"/>
        <dbReference type="ChEBI" id="CHEBI:15378"/>
        <dbReference type="ChEBI" id="CHEBI:15379"/>
        <dbReference type="ChEBI" id="CHEBI:16240"/>
        <dbReference type="ChEBI" id="CHEBI:16301"/>
        <dbReference type="ChEBI" id="CHEBI:17632"/>
        <dbReference type="ChEBI" id="CHEBI:33190"/>
        <dbReference type="ChEBI" id="CHEBI:136067"/>
    </reaction>
</comment>
<keyword evidence="5" id="KW-0288">FMN</keyword>
<keyword evidence="3" id="KW-0216">Detoxification</keyword>
<comment type="similarity">
    <text evidence="2">Belongs to the nitronate monooxygenase family. NMO class I subfamily.</text>
</comment>
<keyword evidence="11" id="KW-1185">Reference proteome</keyword>
<dbReference type="GO" id="GO:0009636">
    <property type="term" value="P:response to toxic substance"/>
    <property type="evidence" value="ECO:0007669"/>
    <property type="project" value="UniProtKB-KW"/>
</dbReference>
<keyword evidence="6" id="KW-0560">Oxidoreductase</keyword>
<dbReference type="InterPro" id="IPR013785">
    <property type="entry name" value="Aldolase_TIM"/>
</dbReference>
<dbReference type="Proteomes" id="UP000009877">
    <property type="component" value="Unassembled WGS sequence"/>
</dbReference>
<dbReference type="CDD" id="cd04730">
    <property type="entry name" value="NPD_like"/>
    <property type="match status" value="1"/>
</dbReference>
<evidence type="ECO:0000256" key="2">
    <source>
        <dbReference type="ARBA" id="ARBA00009881"/>
    </source>
</evidence>